<feature type="region of interest" description="Disordered" evidence="1">
    <location>
        <begin position="22"/>
        <end position="58"/>
    </location>
</feature>
<comment type="caution">
    <text evidence="2">The sequence shown here is derived from an EMBL/GenBank/DDBJ whole genome shotgun (WGS) entry which is preliminary data.</text>
</comment>
<proteinExistence type="predicted"/>
<gene>
    <name evidence="2" type="ORF">SDC9_180158</name>
</gene>
<dbReference type="AlphaFoldDB" id="A0A645H117"/>
<evidence type="ECO:0000256" key="1">
    <source>
        <dbReference type="SAM" id="MobiDB-lite"/>
    </source>
</evidence>
<accession>A0A645H117</accession>
<name>A0A645H117_9ZZZZ</name>
<reference evidence="2" key="1">
    <citation type="submission" date="2019-08" db="EMBL/GenBank/DDBJ databases">
        <authorList>
            <person name="Kucharzyk K."/>
            <person name="Murdoch R.W."/>
            <person name="Higgins S."/>
            <person name="Loffler F."/>
        </authorList>
    </citation>
    <scope>NUCLEOTIDE SEQUENCE</scope>
</reference>
<evidence type="ECO:0000313" key="2">
    <source>
        <dbReference type="EMBL" id="MPN32678.1"/>
    </source>
</evidence>
<organism evidence="2">
    <name type="scientific">bioreactor metagenome</name>
    <dbReference type="NCBI Taxonomy" id="1076179"/>
    <lineage>
        <taxon>unclassified sequences</taxon>
        <taxon>metagenomes</taxon>
        <taxon>ecological metagenomes</taxon>
    </lineage>
</organism>
<dbReference type="EMBL" id="VSSQ01084813">
    <property type="protein sequence ID" value="MPN32678.1"/>
    <property type="molecule type" value="Genomic_DNA"/>
</dbReference>
<protein>
    <submittedName>
        <fullName evidence="2">Uncharacterized protein</fullName>
    </submittedName>
</protein>
<sequence>MAGLKCPPDTCPTAYAMVSTVRPNASDTPIKPMPTSGKPAASTALPHPPSTNQKVPKNSANSLAIMRSLQTSYETDENGDLPVTPCSERCQHVQEPAPTVVRQVGQIIGIVGKVVASAHLHVLADMPVHRDQRASTSILCLGCTEIAPFQQSIPLPHEVPVGTQHQQISATPEPFTVRIGELQVTDAQTVLRTQ</sequence>